<feature type="domain" description="TonB C-terminal" evidence="11">
    <location>
        <begin position="119"/>
        <end position="210"/>
    </location>
</feature>
<dbReference type="Gene3D" id="3.30.1150.10">
    <property type="match status" value="1"/>
</dbReference>
<evidence type="ECO:0000259" key="11">
    <source>
        <dbReference type="PROSITE" id="PS52015"/>
    </source>
</evidence>
<dbReference type="GO" id="GO:0055085">
    <property type="term" value="P:transmembrane transport"/>
    <property type="evidence" value="ECO:0007669"/>
    <property type="project" value="InterPro"/>
</dbReference>
<evidence type="ECO:0000313" key="12">
    <source>
        <dbReference type="EMBL" id="PJI83268.1"/>
    </source>
</evidence>
<evidence type="ECO:0000256" key="5">
    <source>
        <dbReference type="ARBA" id="ARBA00022519"/>
    </source>
</evidence>
<dbReference type="GO" id="GO:0031992">
    <property type="term" value="F:energy transducer activity"/>
    <property type="evidence" value="ECO:0007669"/>
    <property type="project" value="TreeGrafter"/>
</dbReference>
<keyword evidence="13" id="KW-1185">Reference proteome</keyword>
<keyword evidence="6 10" id="KW-0812">Transmembrane</keyword>
<keyword evidence="5" id="KW-0997">Cell inner membrane</keyword>
<gene>
    <name evidence="12" type="ORF">B0G85_0664</name>
</gene>
<name>A0A2M8VZI8_9BURK</name>
<evidence type="ECO:0000256" key="7">
    <source>
        <dbReference type="ARBA" id="ARBA00022927"/>
    </source>
</evidence>
<protein>
    <submittedName>
        <fullName evidence="12">TonB family protein</fullName>
    </submittedName>
</protein>
<keyword evidence="8 10" id="KW-1133">Transmembrane helix</keyword>
<comment type="similarity">
    <text evidence="2">Belongs to the TonB family.</text>
</comment>
<dbReference type="GO" id="GO:0098797">
    <property type="term" value="C:plasma membrane protein complex"/>
    <property type="evidence" value="ECO:0007669"/>
    <property type="project" value="TreeGrafter"/>
</dbReference>
<keyword evidence="4" id="KW-1003">Cell membrane</keyword>
<evidence type="ECO:0000256" key="3">
    <source>
        <dbReference type="ARBA" id="ARBA00022448"/>
    </source>
</evidence>
<evidence type="ECO:0000256" key="10">
    <source>
        <dbReference type="SAM" id="Phobius"/>
    </source>
</evidence>
<dbReference type="NCBIfam" id="TIGR01352">
    <property type="entry name" value="tonB_Cterm"/>
    <property type="match status" value="1"/>
</dbReference>
<keyword evidence="9 10" id="KW-0472">Membrane</keyword>
<dbReference type="EMBL" id="PGTX01000001">
    <property type="protein sequence ID" value="PJI83268.1"/>
    <property type="molecule type" value="Genomic_DNA"/>
</dbReference>
<evidence type="ECO:0000256" key="6">
    <source>
        <dbReference type="ARBA" id="ARBA00022692"/>
    </source>
</evidence>
<evidence type="ECO:0000256" key="4">
    <source>
        <dbReference type="ARBA" id="ARBA00022475"/>
    </source>
</evidence>
<keyword evidence="7" id="KW-0653">Protein transport</keyword>
<feature type="transmembrane region" description="Helical" evidence="10">
    <location>
        <begin position="16"/>
        <end position="37"/>
    </location>
</feature>
<evidence type="ECO:0000313" key="13">
    <source>
        <dbReference type="Proteomes" id="UP000229366"/>
    </source>
</evidence>
<sequence length="210" mass="22871">MTLLRYWSSAFNGDTSITLIAVVTAIHLSILGFAASFKNSGVDKFTEQVISLGLTRENSSKSALRSSPENRRIKQSVDRATKVFGAPMAFSHQKIESTSPTVDVVAESTAPAISSNTNIPLSQRGILANPQPPYPIASRRMGEQGFVELKMCINHQGLVDGLTLVKSSGFSRLDHAALETIKEWRFSTLGSRGSGTPECYRLPIHFTLET</sequence>
<reference evidence="12 13" key="1">
    <citation type="submission" date="2017-11" db="EMBL/GenBank/DDBJ databases">
        <title>Genomic Encyclopedia of Type Strains, Phase III (KMG-III): the genomes of soil and plant-associated and newly described type strains.</title>
        <authorList>
            <person name="Whitman W."/>
        </authorList>
    </citation>
    <scope>NUCLEOTIDE SEQUENCE [LARGE SCALE GENOMIC DNA]</scope>
    <source>
        <strain evidence="12 13">UB-Domo-W1</strain>
    </source>
</reference>
<dbReference type="GO" id="GO:0015031">
    <property type="term" value="P:protein transport"/>
    <property type="evidence" value="ECO:0007669"/>
    <property type="project" value="UniProtKB-KW"/>
</dbReference>
<dbReference type="SUPFAM" id="SSF74653">
    <property type="entry name" value="TolA/TonB C-terminal domain"/>
    <property type="match status" value="1"/>
</dbReference>
<proteinExistence type="inferred from homology"/>
<accession>A0A2M8VZI8</accession>
<dbReference type="Proteomes" id="UP000229366">
    <property type="component" value="Unassembled WGS sequence"/>
</dbReference>
<organism evidence="12 13">
    <name type="scientific">Polynucleobacter brandtiae</name>
    <dbReference type="NCBI Taxonomy" id="1938816"/>
    <lineage>
        <taxon>Bacteria</taxon>
        <taxon>Pseudomonadati</taxon>
        <taxon>Pseudomonadota</taxon>
        <taxon>Betaproteobacteria</taxon>
        <taxon>Burkholderiales</taxon>
        <taxon>Burkholderiaceae</taxon>
        <taxon>Polynucleobacter</taxon>
    </lineage>
</organism>
<evidence type="ECO:0000256" key="8">
    <source>
        <dbReference type="ARBA" id="ARBA00022989"/>
    </source>
</evidence>
<dbReference type="Pfam" id="PF03544">
    <property type="entry name" value="TonB_C"/>
    <property type="match status" value="1"/>
</dbReference>
<dbReference type="AlphaFoldDB" id="A0A2M8VZI8"/>
<comment type="subcellular location">
    <subcellularLocation>
        <location evidence="1">Cell inner membrane</location>
        <topology evidence="1">Single-pass membrane protein</topology>
        <orientation evidence="1">Periplasmic side</orientation>
    </subcellularLocation>
</comment>
<evidence type="ECO:0000256" key="9">
    <source>
        <dbReference type="ARBA" id="ARBA00023136"/>
    </source>
</evidence>
<dbReference type="PANTHER" id="PTHR33446:SF2">
    <property type="entry name" value="PROTEIN TONB"/>
    <property type="match status" value="1"/>
</dbReference>
<evidence type="ECO:0000256" key="1">
    <source>
        <dbReference type="ARBA" id="ARBA00004383"/>
    </source>
</evidence>
<dbReference type="InterPro" id="IPR037682">
    <property type="entry name" value="TonB_C"/>
</dbReference>
<comment type="caution">
    <text evidence="12">The sequence shown here is derived from an EMBL/GenBank/DDBJ whole genome shotgun (WGS) entry which is preliminary data.</text>
</comment>
<dbReference type="PROSITE" id="PS52015">
    <property type="entry name" value="TONB_CTD"/>
    <property type="match status" value="1"/>
</dbReference>
<keyword evidence="3" id="KW-0813">Transport</keyword>
<dbReference type="InterPro" id="IPR051045">
    <property type="entry name" value="TonB-dependent_transducer"/>
</dbReference>
<dbReference type="RefSeq" id="WP_232725911.1">
    <property type="nucleotide sequence ID" value="NZ_CBCSBW010000001.1"/>
</dbReference>
<dbReference type="InterPro" id="IPR006260">
    <property type="entry name" value="TonB/TolA_C"/>
</dbReference>
<evidence type="ECO:0000256" key="2">
    <source>
        <dbReference type="ARBA" id="ARBA00006555"/>
    </source>
</evidence>
<dbReference type="PANTHER" id="PTHR33446">
    <property type="entry name" value="PROTEIN TONB-RELATED"/>
    <property type="match status" value="1"/>
</dbReference>